<keyword evidence="9" id="KW-0175">Coiled coil</keyword>
<evidence type="ECO:0000256" key="5">
    <source>
        <dbReference type="ARBA" id="ARBA00022741"/>
    </source>
</evidence>
<keyword evidence="4" id="KW-0808">Transferase</keyword>
<evidence type="ECO:0000256" key="2">
    <source>
        <dbReference type="ARBA" id="ARBA00012438"/>
    </source>
</evidence>
<organism evidence="13 14">
    <name type="scientific">Cellulosimicrobium aquatile</name>
    <dbReference type="NCBI Taxonomy" id="1612203"/>
    <lineage>
        <taxon>Bacteria</taxon>
        <taxon>Bacillati</taxon>
        <taxon>Actinomycetota</taxon>
        <taxon>Actinomycetes</taxon>
        <taxon>Micrococcales</taxon>
        <taxon>Promicromonosporaceae</taxon>
        <taxon>Cellulosimicrobium</taxon>
    </lineage>
</organism>
<dbReference type="GO" id="GO:0016020">
    <property type="term" value="C:membrane"/>
    <property type="evidence" value="ECO:0007669"/>
    <property type="project" value="InterPro"/>
</dbReference>
<comment type="catalytic activity">
    <reaction evidence="1">
        <text>ATP + protein L-histidine = ADP + protein N-phospho-L-histidine.</text>
        <dbReference type="EC" id="2.7.13.3"/>
    </reaction>
</comment>
<dbReference type="GO" id="GO:0005524">
    <property type="term" value="F:ATP binding"/>
    <property type="evidence" value="ECO:0007669"/>
    <property type="project" value="UniProtKB-KW"/>
</dbReference>
<gene>
    <name evidence="13" type="ORF">SAMN05518682_1091</name>
</gene>
<keyword evidence="10" id="KW-0812">Transmembrane</keyword>
<dbReference type="EMBL" id="FTMI01000002">
    <property type="protein sequence ID" value="SIQ07380.1"/>
    <property type="molecule type" value="Genomic_DNA"/>
</dbReference>
<dbReference type="Pfam" id="PF07730">
    <property type="entry name" value="HisKA_3"/>
    <property type="match status" value="1"/>
</dbReference>
<keyword evidence="3" id="KW-0597">Phosphoprotein</keyword>
<dbReference type="InterPro" id="IPR036890">
    <property type="entry name" value="HATPase_C_sf"/>
</dbReference>
<dbReference type="Proteomes" id="UP000186235">
    <property type="component" value="Unassembled WGS sequence"/>
</dbReference>
<keyword evidence="14" id="KW-1185">Reference proteome</keyword>
<dbReference type="InterPro" id="IPR003594">
    <property type="entry name" value="HATPase_dom"/>
</dbReference>
<evidence type="ECO:0000256" key="7">
    <source>
        <dbReference type="ARBA" id="ARBA00022840"/>
    </source>
</evidence>
<dbReference type="EC" id="2.7.13.3" evidence="2"/>
<protein>
    <recommendedName>
        <fullName evidence="2">histidine kinase</fullName>
        <ecNumber evidence="2">2.7.13.3</ecNumber>
    </recommendedName>
</protein>
<proteinExistence type="predicted"/>
<keyword evidence="5" id="KW-0547">Nucleotide-binding</keyword>
<evidence type="ECO:0000256" key="6">
    <source>
        <dbReference type="ARBA" id="ARBA00022777"/>
    </source>
</evidence>
<feature type="coiled-coil region" evidence="9">
    <location>
        <begin position="140"/>
        <end position="167"/>
    </location>
</feature>
<dbReference type="GO" id="GO:0000155">
    <property type="term" value="F:phosphorelay sensor kinase activity"/>
    <property type="evidence" value="ECO:0007669"/>
    <property type="project" value="InterPro"/>
</dbReference>
<reference evidence="14" key="1">
    <citation type="submission" date="2017-01" db="EMBL/GenBank/DDBJ databases">
        <authorList>
            <person name="Varghese N."/>
            <person name="Submissions S."/>
        </authorList>
    </citation>
    <scope>NUCLEOTIDE SEQUENCE [LARGE SCALE GENOMIC DNA]</scope>
    <source>
        <strain evidence="14">3bp</strain>
    </source>
</reference>
<dbReference type="InterPro" id="IPR050482">
    <property type="entry name" value="Sensor_HK_TwoCompSys"/>
</dbReference>
<dbReference type="GO" id="GO:0046983">
    <property type="term" value="F:protein dimerization activity"/>
    <property type="evidence" value="ECO:0007669"/>
    <property type="project" value="InterPro"/>
</dbReference>
<dbReference type="CDD" id="cd16917">
    <property type="entry name" value="HATPase_UhpB-NarQ-NarX-like"/>
    <property type="match status" value="1"/>
</dbReference>
<keyword evidence="6 13" id="KW-0418">Kinase</keyword>
<feature type="transmembrane region" description="Helical" evidence="10">
    <location>
        <begin position="66"/>
        <end position="90"/>
    </location>
</feature>
<dbReference type="PANTHER" id="PTHR24421:SF10">
    <property type="entry name" value="NITRATE_NITRITE SENSOR PROTEIN NARQ"/>
    <property type="match status" value="1"/>
</dbReference>
<sequence length="367" mass="37230">MASLSGVGVQVTRADVLVAASSAVAGALLVVLRAWSGLGWASWGAETAAQLVASGVLLARRRHPIAVLGACVALSFVSPAVATLAALYAVGTEVRSARTSGAAVLGVVVATWPVGRTTAEGSGPTTLWVATVMALFAYLAGRAERARAEADRRAATASEEAARAAERARLARELHDVVSHRVSYAVVEAEVLATTTHDDEVRRVADEIGASGRAALAEMRQVLGALTAAGPATAAAPRAPDGGEVDTLVAEARSAGQPVETQVEVGPSSPPDLVDRTVVRVVGEGLTNAVRHAPGARTVVSVTPVPDGVAVAVDNDPPDRPPTGLTTGGYGLAGLRERVGLLGGTLEAGPTPAGGYRLRATLPRRTT</sequence>
<dbReference type="Gene3D" id="3.30.565.10">
    <property type="entry name" value="Histidine kinase-like ATPase, C-terminal domain"/>
    <property type="match status" value="1"/>
</dbReference>
<dbReference type="Gene3D" id="1.20.5.1930">
    <property type="match status" value="1"/>
</dbReference>
<evidence type="ECO:0000256" key="8">
    <source>
        <dbReference type="ARBA" id="ARBA00023012"/>
    </source>
</evidence>
<evidence type="ECO:0000256" key="9">
    <source>
        <dbReference type="SAM" id="Coils"/>
    </source>
</evidence>
<dbReference type="InterPro" id="IPR011712">
    <property type="entry name" value="Sig_transdc_His_kin_sub3_dim/P"/>
</dbReference>
<evidence type="ECO:0000313" key="13">
    <source>
        <dbReference type="EMBL" id="SIQ07380.1"/>
    </source>
</evidence>
<keyword evidence="7" id="KW-0067">ATP-binding</keyword>
<keyword evidence="10" id="KW-0472">Membrane</keyword>
<evidence type="ECO:0000256" key="1">
    <source>
        <dbReference type="ARBA" id="ARBA00000085"/>
    </source>
</evidence>
<dbReference type="Pfam" id="PF02518">
    <property type="entry name" value="HATPase_c"/>
    <property type="match status" value="1"/>
</dbReference>
<dbReference type="PANTHER" id="PTHR24421">
    <property type="entry name" value="NITRATE/NITRITE SENSOR PROTEIN NARX-RELATED"/>
    <property type="match status" value="1"/>
</dbReference>
<feature type="transmembrane region" description="Helical" evidence="10">
    <location>
        <begin position="125"/>
        <end position="143"/>
    </location>
</feature>
<evidence type="ECO:0000259" key="11">
    <source>
        <dbReference type="Pfam" id="PF02518"/>
    </source>
</evidence>
<keyword evidence="10" id="KW-1133">Transmembrane helix</keyword>
<feature type="domain" description="Signal transduction histidine kinase subgroup 3 dimerisation and phosphoacceptor" evidence="12">
    <location>
        <begin position="166"/>
        <end position="227"/>
    </location>
</feature>
<evidence type="ECO:0000256" key="4">
    <source>
        <dbReference type="ARBA" id="ARBA00022679"/>
    </source>
</evidence>
<feature type="domain" description="Histidine kinase/HSP90-like ATPase" evidence="11">
    <location>
        <begin position="277"/>
        <end position="365"/>
    </location>
</feature>
<accession>A0A1N6PSR3</accession>
<dbReference type="AlphaFoldDB" id="A0A1N6PSR3"/>
<evidence type="ECO:0000313" key="14">
    <source>
        <dbReference type="Proteomes" id="UP000186235"/>
    </source>
</evidence>
<evidence type="ECO:0000256" key="10">
    <source>
        <dbReference type="SAM" id="Phobius"/>
    </source>
</evidence>
<feature type="transmembrane region" description="Helical" evidence="10">
    <location>
        <begin position="16"/>
        <end position="35"/>
    </location>
</feature>
<keyword evidence="8" id="KW-0902">Two-component regulatory system</keyword>
<name>A0A1N6PSR3_9MICO</name>
<dbReference type="SUPFAM" id="SSF55874">
    <property type="entry name" value="ATPase domain of HSP90 chaperone/DNA topoisomerase II/histidine kinase"/>
    <property type="match status" value="1"/>
</dbReference>
<evidence type="ECO:0000256" key="3">
    <source>
        <dbReference type="ARBA" id="ARBA00022553"/>
    </source>
</evidence>
<evidence type="ECO:0000259" key="12">
    <source>
        <dbReference type="Pfam" id="PF07730"/>
    </source>
</evidence>